<dbReference type="AlphaFoldDB" id="A0A9P1DMA0"/>
<dbReference type="PANTHER" id="PTHR12239:SF41">
    <property type="entry name" value="MEMBRANE ASSOCIATED PROTEIN, PUTATIVE-RELATED"/>
    <property type="match status" value="1"/>
</dbReference>
<feature type="region of interest" description="Disordered" evidence="1">
    <location>
        <begin position="264"/>
        <end position="501"/>
    </location>
</feature>
<sequence length="1102" mass="124097">MATSVAQARFNDGPGLWGLGPLGAVPREGEVDGAKRPVWELHSEVTTAESRREHRENLRPPEISTSALTSRGSSQATGGLAEAEPSWVLKDDTSDLRTGSASDSRDGHSAVGSGSGLRGLDVIAKARQRIREVKERERLAKLREHEEVEERRREAQAQHEQRMKRQESERRRRRQAKRLEEESQVNAQAEERRRANEHWKEQEEKSKLLQKQTQARIRAEKEKTKEKKEQEMLHKEERGRCFEEASKKAQEAMEAAKKRLIHKKKQELAKKEEEESMQQLEAEYDQEKESHEMGEVLQKKAQERLRHRSEERRKKETQAKNREALEKLQREERRAESEKVAEERRHSAAQRAASRRRREREEEERAKREQEEQERLARERKQLYRNPHSIAELKSHEPPAPLTQQHRRAASQKRQLEQEKLRRYAEGLPAESPERGERGRPPLLPSLDARGRVAKIEDSRERAGDSRRPSQTSSRRSRTSSRQVSPSPSVVSLPDIDTGQLPEKAPLEALPEPTVEALEPADPVKPVEEAPVSPVPADRADARWIGEEEWMRKALADQHLQAMFRRFAQGSIVLRGAFQSVLALVWAWEPSHGIACSPAAFSGAWQEIRLRVMMSQLDAVRAQEQVPSLFKLMQDSDALRQPNSRRVSWQALADLLVVHHPGWPSQVPPFQPVEPVAKGVTPLAPHFGRLEQRAWLLPFSGCGDTAGGPVTWCYDSGSESAVSFGTPAFGSGDQARCRVTVGRSVCSQTSVSRYPISTWKGGSHVPCGAGEPSSYSRYRAPDLFSAPPARNLSPTEGCRSHGTSHAEQELAPRDGMSQACQSKRLDAWSCASTFEPADSDSGSSESAYLGIPPPPVLERVPMASLAPPLAAAQTDTNPLVEGLRQTVWQMTEGMSQQRPWFPSPAPALPVLVAEAEELQPSTSDELRCSKQAAQREGPRSYGKSHGYQGNERTWQSGSRRQNRPRDAKRTGAVGADAKSVSYEYNFTVVFHGYDKVKNSKFELVQRLIGRGGCNMKAIYSGKPVSARVTGSEGPDIVQLAVKCQTEELMKDARIFVIKLISDINTHWRKYCRQNQLHCPELFYICDLNICIFRFAQEDPPPI</sequence>
<feature type="region of interest" description="Disordered" evidence="1">
    <location>
        <begin position="1"/>
        <end position="248"/>
    </location>
</feature>
<feature type="compositionally biased region" description="Polar residues" evidence="1">
    <location>
        <begin position="63"/>
        <end position="77"/>
    </location>
</feature>
<keyword evidence="4" id="KW-1185">Reference proteome</keyword>
<evidence type="ECO:0000313" key="2">
    <source>
        <dbReference type="EMBL" id="CAI4012091.1"/>
    </source>
</evidence>
<evidence type="ECO:0000313" key="4">
    <source>
        <dbReference type="Proteomes" id="UP001152797"/>
    </source>
</evidence>
<reference evidence="2" key="1">
    <citation type="submission" date="2022-10" db="EMBL/GenBank/DDBJ databases">
        <authorList>
            <person name="Chen Y."/>
            <person name="Dougan E. K."/>
            <person name="Chan C."/>
            <person name="Rhodes N."/>
            <person name="Thang M."/>
        </authorList>
    </citation>
    <scope>NUCLEOTIDE SEQUENCE</scope>
</reference>
<name>A0A9P1DMA0_9DINO</name>
<gene>
    <name evidence="2" type="ORF">C1SCF055_LOCUS37191</name>
</gene>
<dbReference type="OrthoDB" id="436680at2759"/>
<feature type="compositionally biased region" description="Polar residues" evidence="1">
    <location>
        <begin position="950"/>
        <end position="959"/>
    </location>
</feature>
<protein>
    <submittedName>
        <fullName evidence="3">Hydrocephalus-inducing protein (Protein Hy-3)</fullName>
    </submittedName>
</protein>
<comment type="caution">
    <text evidence="2">The sequence shown here is derived from an EMBL/GenBank/DDBJ whole genome shotgun (WGS) entry which is preliminary data.</text>
</comment>
<reference evidence="3 4" key="2">
    <citation type="submission" date="2024-05" db="EMBL/GenBank/DDBJ databases">
        <authorList>
            <person name="Chen Y."/>
            <person name="Shah S."/>
            <person name="Dougan E. K."/>
            <person name="Thang M."/>
            <person name="Chan C."/>
        </authorList>
    </citation>
    <scope>NUCLEOTIDE SEQUENCE [LARGE SCALE GENOMIC DNA]</scope>
</reference>
<dbReference type="PANTHER" id="PTHR12239">
    <property type="entry name" value="PROTEIN CBG20215-RELATED"/>
    <property type="match status" value="1"/>
</dbReference>
<dbReference type="EMBL" id="CAMXCT030005334">
    <property type="protein sequence ID" value="CAL4799403.1"/>
    <property type="molecule type" value="Genomic_DNA"/>
</dbReference>
<dbReference type="EMBL" id="CAMXCT020005334">
    <property type="protein sequence ID" value="CAL1165466.1"/>
    <property type="molecule type" value="Genomic_DNA"/>
</dbReference>
<feature type="compositionally biased region" description="Basic and acidic residues" evidence="1">
    <location>
        <begin position="285"/>
        <end position="346"/>
    </location>
</feature>
<feature type="compositionally biased region" description="Basic and acidic residues" evidence="1">
    <location>
        <begin position="129"/>
        <end position="170"/>
    </location>
</feature>
<feature type="region of interest" description="Disordered" evidence="1">
    <location>
        <begin position="786"/>
        <end position="818"/>
    </location>
</feature>
<dbReference type="InterPro" id="IPR052293">
    <property type="entry name" value="SRRP"/>
</dbReference>
<feature type="compositionally biased region" description="Basic and acidic residues" evidence="1">
    <location>
        <begin position="217"/>
        <end position="248"/>
    </location>
</feature>
<organism evidence="2">
    <name type="scientific">Cladocopium goreaui</name>
    <dbReference type="NCBI Taxonomy" id="2562237"/>
    <lineage>
        <taxon>Eukaryota</taxon>
        <taxon>Sar</taxon>
        <taxon>Alveolata</taxon>
        <taxon>Dinophyceae</taxon>
        <taxon>Suessiales</taxon>
        <taxon>Symbiodiniaceae</taxon>
        <taxon>Cladocopium</taxon>
    </lineage>
</organism>
<feature type="compositionally biased region" description="Basic and acidic residues" evidence="1">
    <location>
        <begin position="27"/>
        <end position="59"/>
    </location>
</feature>
<feature type="compositionally biased region" description="Low complexity" evidence="1">
    <location>
        <begin position="469"/>
        <end position="492"/>
    </location>
</feature>
<evidence type="ECO:0000313" key="3">
    <source>
        <dbReference type="EMBL" id="CAL4799403.1"/>
    </source>
</evidence>
<proteinExistence type="predicted"/>
<evidence type="ECO:0000256" key="1">
    <source>
        <dbReference type="SAM" id="MobiDB-lite"/>
    </source>
</evidence>
<accession>A0A9P1DMA0</accession>
<feature type="compositionally biased region" description="Basic and acidic residues" evidence="1">
    <location>
        <begin position="189"/>
        <end position="207"/>
    </location>
</feature>
<feature type="compositionally biased region" description="Basic and acidic residues" evidence="1">
    <location>
        <begin position="359"/>
        <end position="382"/>
    </location>
</feature>
<feature type="compositionally biased region" description="Basic and acidic residues" evidence="1">
    <location>
        <begin position="414"/>
        <end position="425"/>
    </location>
</feature>
<feature type="region of interest" description="Disordered" evidence="1">
    <location>
        <begin position="918"/>
        <end position="973"/>
    </location>
</feature>
<dbReference type="EMBL" id="CAMXCT010005334">
    <property type="protein sequence ID" value="CAI4012091.1"/>
    <property type="molecule type" value="Genomic_DNA"/>
</dbReference>
<feature type="compositionally biased region" description="Basic and acidic residues" evidence="1">
    <location>
        <begin position="449"/>
        <end position="468"/>
    </location>
</feature>
<dbReference type="Proteomes" id="UP001152797">
    <property type="component" value="Unassembled WGS sequence"/>
</dbReference>